<keyword evidence="11" id="KW-1185">Reference proteome</keyword>
<evidence type="ECO:0000259" key="9">
    <source>
        <dbReference type="Pfam" id="PF12821"/>
    </source>
</evidence>
<evidence type="ECO:0000256" key="2">
    <source>
        <dbReference type="ARBA" id="ARBA00022475"/>
    </source>
</evidence>
<dbReference type="Proteomes" id="UP000647491">
    <property type="component" value="Unassembled WGS sequence"/>
</dbReference>
<comment type="caution">
    <text evidence="10">The sequence shown here is derived from an EMBL/GenBank/DDBJ whole genome shotgun (WGS) entry which is preliminary data.</text>
</comment>
<evidence type="ECO:0000313" key="10">
    <source>
        <dbReference type="EMBL" id="MBC8599294.1"/>
    </source>
</evidence>
<keyword evidence="4 8" id="KW-0812">Transmembrane</keyword>
<keyword evidence="5 8" id="KW-1133">Transmembrane helix</keyword>
<evidence type="ECO:0000256" key="7">
    <source>
        <dbReference type="ARBA" id="ARBA00034125"/>
    </source>
</evidence>
<evidence type="ECO:0000256" key="5">
    <source>
        <dbReference type="ARBA" id="ARBA00022989"/>
    </source>
</evidence>
<keyword evidence="6 8" id="KW-0472">Membrane</keyword>
<evidence type="ECO:0000256" key="6">
    <source>
        <dbReference type="ARBA" id="ARBA00023136"/>
    </source>
</evidence>
<evidence type="ECO:0000256" key="3">
    <source>
        <dbReference type="ARBA" id="ARBA00022519"/>
    </source>
</evidence>
<reference evidence="10 11" key="1">
    <citation type="submission" date="2020-08" db="EMBL/GenBank/DDBJ databases">
        <title>Genome public.</title>
        <authorList>
            <person name="Liu C."/>
            <person name="Sun Q."/>
        </authorList>
    </citation>
    <scope>NUCLEOTIDE SEQUENCE [LARGE SCALE GENOMIC DNA]</scope>
    <source>
        <strain evidence="10 11">BX10</strain>
    </source>
</reference>
<feature type="domain" description="Threonine/Serine exporter ThrE" evidence="9">
    <location>
        <begin position="22"/>
        <end position="147"/>
    </location>
</feature>
<feature type="transmembrane region" description="Helical" evidence="8">
    <location>
        <begin position="96"/>
        <end position="118"/>
    </location>
</feature>
<comment type="subcellular location">
    <subcellularLocation>
        <location evidence="1">Cell membrane</location>
        <topology evidence="1">Multi-pass membrane protein</topology>
    </subcellularLocation>
</comment>
<evidence type="ECO:0000313" key="11">
    <source>
        <dbReference type="Proteomes" id="UP000647491"/>
    </source>
</evidence>
<dbReference type="InterPro" id="IPR024528">
    <property type="entry name" value="ThrE_2"/>
</dbReference>
<accession>A0ABR7NT51</accession>
<dbReference type="Pfam" id="PF12821">
    <property type="entry name" value="ThrE_2"/>
    <property type="match status" value="1"/>
</dbReference>
<feature type="transmembrane region" description="Helical" evidence="8">
    <location>
        <begin position="130"/>
        <end position="148"/>
    </location>
</feature>
<keyword evidence="3" id="KW-0997">Cell inner membrane</keyword>
<gene>
    <name evidence="10" type="ORF">H8708_08650</name>
</gene>
<dbReference type="InterPro" id="IPR050539">
    <property type="entry name" value="ThrE_Dicarb/AminoAcid_Exp"/>
</dbReference>
<organism evidence="10 11">
    <name type="scientific">Enterocloster hominis</name>
    <name type="common">ex Liu et al. 2021</name>
    <dbReference type="NCBI Taxonomy" id="2763663"/>
    <lineage>
        <taxon>Bacteria</taxon>
        <taxon>Bacillati</taxon>
        <taxon>Bacillota</taxon>
        <taxon>Clostridia</taxon>
        <taxon>Lachnospirales</taxon>
        <taxon>Lachnospiraceae</taxon>
        <taxon>Enterocloster</taxon>
    </lineage>
</organism>
<dbReference type="PANTHER" id="PTHR34390">
    <property type="entry name" value="UPF0442 PROTEIN YJJB-RELATED"/>
    <property type="match status" value="1"/>
</dbReference>
<feature type="transmembrane region" description="Helical" evidence="8">
    <location>
        <begin position="20"/>
        <end position="39"/>
    </location>
</feature>
<evidence type="ECO:0000256" key="8">
    <source>
        <dbReference type="SAM" id="Phobius"/>
    </source>
</evidence>
<evidence type="ECO:0000256" key="4">
    <source>
        <dbReference type="ARBA" id="ARBA00022692"/>
    </source>
</evidence>
<feature type="transmembrane region" description="Helical" evidence="8">
    <location>
        <begin position="71"/>
        <end position="89"/>
    </location>
</feature>
<keyword evidence="2" id="KW-1003">Cell membrane</keyword>
<feature type="transmembrane region" description="Helical" evidence="8">
    <location>
        <begin position="46"/>
        <end position="65"/>
    </location>
</feature>
<evidence type="ECO:0000256" key="1">
    <source>
        <dbReference type="ARBA" id="ARBA00004651"/>
    </source>
</evidence>
<sequence>MTELSAWFAFFPSFPTGELFKQLLAAGVGTAAFSVLFYVPRKYYGFCAACGAWGWLTYFVLEWAGMTVTEATFFAAAAVVFLSRLFAVMERCPATLFMIPGIFPLVPGAGIYWTAYYIVTDQMELASRTGFSAVKAAVAIVLGIIFVFEIPQSFFKRVLGKKRAGETARNQ</sequence>
<dbReference type="EMBL" id="JACRTJ010000018">
    <property type="protein sequence ID" value="MBC8599294.1"/>
    <property type="molecule type" value="Genomic_DNA"/>
</dbReference>
<dbReference type="RefSeq" id="WP_262427583.1">
    <property type="nucleotide sequence ID" value="NZ_JACRTJ010000018.1"/>
</dbReference>
<dbReference type="PANTHER" id="PTHR34390:SF1">
    <property type="entry name" value="SUCCINATE TRANSPORTER SUBUNIT YJJB-RELATED"/>
    <property type="match status" value="1"/>
</dbReference>
<protein>
    <submittedName>
        <fullName evidence="10">Threonine/serine exporter family protein</fullName>
    </submittedName>
</protein>
<comment type="similarity">
    <text evidence="7">Belongs to the ThrE exporter (TC 2.A.79) family.</text>
</comment>
<proteinExistence type="inferred from homology"/>
<name>A0ABR7NT51_9FIRM</name>